<gene>
    <name evidence="1" type="ORF">F8M41_009854</name>
</gene>
<dbReference type="OrthoDB" id="2372551at2759"/>
<dbReference type="AlphaFoldDB" id="A0A8H3X2H8"/>
<name>A0A8H3X2H8_GIGMA</name>
<keyword evidence="2" id="KW-1185">Reference proteome</keyword>
<protein>
    <submittedName>
        <fullName evidence="1">Uncharacterized protein</fullName>
    </submittedName>
</protein>
<comment type="caution">
    <text evidence="1">The sequence shown here is derived from an EMBL/GenBank/DDBJ whole genome shotgun (WGS) entry which is preliminary data.</text>
</comment>
<reference evidence="1 2" key="1">
    <citation type="journal article" date="2019" name="Environ. Microbiol.">
        <title>At the nexus of three kingdoms: the genome of the mycorrhizal fungus Gigaspora margarita provides insights into plant, endobacterial and fungal interactions.</title>
        <authorList>
            <person name="Venice F."/>
            <person name="Ghignone S."/>
            <person name="Salvioli di Fossalunga A."/>
            <person name="Amselem J."/>
            <person name="Novero M."/>
            <person name="Xianan X."/>
            <person name="Sedzielewska Toro K."/>
            <person name="Morin E."/>
            <person name="Lipzen A."/>
            <person name="Grigoriev I.V."/>
            <person name="Henrissat B."/>
            <person name="Martin F.M."/>
            <person name="Bonfante P."/>
        </authorList>
    </citation>
    <scope>NUCLEOTIDE SEQUENCE [LARGE SCALE GENOMIC DNA]</scope>
    <source>
        <strain evidence="1 2">BEG34</strain>
    </source>
</reference>
<sequence>MSLAMFSMVNANPDYSSCNDLNISPYFQDPDMQLLNVNWNPPNPSDSYIIFNTQGHAVHKVFTRVSKLRYIIQTYDNSYSFQMTFHDIPPGQDQINRRDYVGIIPGLDKLSYFIYVILYDEDPFIVKGCVFFGRKKK</sequence>
<evidence type="ECO:0000313" key="2">
    <source>
        <dbReference type="Proteomes" id="UP000439903"/>
    </source>
</evidence>
<accession>A0A8H3X2H8</accession>
<organism evidence="1 2">
    <name type="scientific">Gigaspora margarita</name>
    <dbReference type="NCBI Taxonomy" id="4874"/>
    <lineage>
        <taxon>Eukaryota</taxon>
        <taxon>Fungi</taxon>
        <taxon>Fungi incertae sedis</taxon>
        <taxon>Mucoromycota</taxon>
        <taxon>Glomeromycotina</taxon>
        <taxon>Glomeromycetes</taxon>
        <taxon>Diversisporales</taxon>
        <taxon>Gigasporaceae</taxon>
        <taxon>Gigaspora</taxon>
    </lineage>
</organism>
<proteinExistence type="predicted"/>
<dbReference type="Proteomes" id="UP000439903">
    <property type="component" value="Unassembled WGS sequence"/>
</dbReference>
<dbReference type="EMBL" id="WTPW01002081">
    <property type="protein sequence ID" value="KAF0398421.1"/>
    <property type="molecule type" value="Genomic_DNA"/>
</dbReference>
<evidence type="ECO:0000313" key="1">
    <source>
        <dbReference type="EMBL" id="KAF0398421.1"/>
    </source>
</evidence>